<accession>A0A3S4ZYM4</accession>
<dbReference type="InterPro" id="IPR027417">
    <property type="entry name" value="P-loop_NTPase"/>
</dbReference>
<evidence type="ECO:0000313" key="1">
    <source>
        <dbReference type="EMBL" id="VEL07493.1"/>
    </source>
</evidence>
<name>A0A3S4ZYM4_9PLAT</name>
<evidence type="ECO:0000313" key="2">
    <source>
        <dbReference type="Proteomes" id="UP000784294"/>
    </source>
</evidence>
<protein>
    <submittedName>
        <fullName evidence="1">Uncharacterized protein</fullName>
    </submittedName>
</protein>
<reference evidence="1" key="1">
    <citation type="submission" date="2018-11" db="EMBL/GenBank/DDBJ databases">
        <authorList>
            <consortium name="Pathogen Informatics"/>
        </authorList>
    </citation>
    <scope>NUCLEOTIDE SEQUENCE</scope>
</reference>
<organism evidence="1 2">
    <name type="scientific">Protopolystoma xenopodis</name>
    <dbReference type="NCBI Taxonomy" id="117903"/>
    <lineage>
        <taxon>Eukaryota</taxon>
        <taxon>Metazoa</taxon>
        <taxon>Spiralia</taxon>
        <taxon>Lophotrochozoa</taxon>
        <taxon>Platyhelminthes</taxon>
        <taxon>Monogenea</taxon>
        <taxon>Polyopisthocotylea</taxon>
        <taxon>Polystomatidea</taxon>
        <taxon>Polystomatidae</taxon>
        <taxon>Protopolystoma</taxon>
    </lineage>
</organism>
<gene>
    <name evidence="1" type="ORF">PXEA_LOCUS933</name>
</gene>
<dbReference type="EMBL" id="CAAALY010001871">
    <property type="protein sequence ID" value="VEL07493.1"/>
    <property type="molecule type" value="Genomic_DNA"/>
</dbReference>
<dbReference type="OrthoDB" id="6320796at2759"/>
<proteinExistence type="predicted"/>
<dbReference type="Proteomes" id="UP000784294">
    <property type="component" value="Unassembled WGS sequence"/>
</dbReference>
<dbReference type="Gene3D" id="3.40.50.300">
    <property type="entry name" value="P-loop containing nucleotide triphosphate hydrolases"/>
    <property type="match status" value="1"/>
</dbReference>
<comment type="caution">
    <text evidence="1">The sequence shown here is derived from an EMBL/GenBank/DDBJ whole genome shotgun (WGS) entry which is preliminary data.</text>
</comment>
<keyword evidence="2" id="KW-1185">Reference proteome</keyword>
<dbReference type="AlphaFoldDB" id="A0A3S4ZYM4"/>
<sequence>MAQLAAEKHAVRTFFRMALKSCLKESERKLFSVMMIQQLAVRGLALHHAGMLPILKEIRQAWASDDYGPQYSYLIRLPSSLTARPPKLYWFIRNGHHSLATSSLHCRKPMPSTFFIAINFPPVSDGSLIQASPFCWSCSIFVFPEFA</sequence>